<evidence type="ECO:0000313" key="2">
    <source>
        <dbReference type="Proteomes" id="UP000574390"/>
    </source>
</evidence>
<dbReference type="AlphaFoldDB" id="A0A7J6ST94"/>
<dbReference type="PANTHER" id="PTHR45749:SF28">
    <property type="entry name" value="ZINC FINGER MYM-TYPE PROTEIN 1-LIKE-RELATED"/>
    <property type="match status" value="1"/>
</dbReference>
<comment type="caution">
    <text evidence="1">The sequence shown here is derived from an EMBL/GenBank/DDBJ whole genome shotgun (WGS) entry which is preliminary data.</text>
</comment>
<reference evidence="1 2" key="1">
    <citation type="submission" date="2020-04" db="EMBL/GenBank/DDBJ databases">
        <title>Perkinsus olseni comparative genomics.</title>
        <authorList>
            <person name="Bogema D.R."/>
        </authorList>
    </citation>
    <scope>NUCLEOTIDE SEQUENCE [LARGE SCALE GENOMIC DNA]</scope>
    <source>
        <strain evidence="1">ATCC PRA-205</strain>
    </source>
</reference>
<dbReference type="EMBL" id="JABANM010012381">
    <property type="protein sequence ID" value="KAF4736098.1"/>
    <property type="molecule type" value="Genomic_DNA"/>
</dbReference>
<dbReference type="Proteomes" id="UP000574390">
    <property type="component" value="Unassembled WGS sequence"/>
</dbReference>
<name>A0A7J6ST94_PEROL</name>
<gene>
    <name evidence="1" type="ORF">FOZ62_005029</name>
</gene>
<organism evidence="1 2">
    <name type="scientific">Perkinsus olseni</name>
    <name type="common">Perkinsus atlanticus</name>
    <dbReference type="NCBI Taxonomy" id="32597"/>
    <lineage>
        <taxon>Eukaryota</taxon>
        <taxon>Sar</taxon>
        <taxon>Alveolata</taxon>
        <taxon>Perkinsozoa</taxon>
        <taxon>Perkinsea</taxon>
        <taxon>Perkinsida</taxon>
        <taxon>Perkinsidae</taxon>
        <taxon>Perkinsus</taxon>
    </lineage>
</organism>
<evidence type="ECO:0000313" key="1">
    <source>
        <dbReference type="EMBL" id="KAF4736098.1"/>
    </source>
</evidence>
<proteinExistence type="predicted"/>
<sequence length="237" mass="27320">CLRVIHGKDFTTEARIPCCLREVLPTSPTVTRCRTLPHLGDQRVDRQGITNHRGISPSTDRESQLGTISEEMFMATRRALRTCRATWIGLQSLEEFSAELLAQFDDCMESHLDGIEQRQNDEKTRSKGTPHYLSWRIQNELVEVISSRILREILNERKRSRFFGVILDSTPYRSHIEQTVLILRYVLEGPAAFQIKERFVRFGVTHDKSAQGIADQLFGFLRDLDLPVSDLRAQSYE</sequence>
<dbReference type="PANTHER" id="PTHR45749">
    <property type="match status" value="1"/>
</dbReference>
<protein>
    <recommendedName>
        <fullName evidence="3">DUF4371 domain-containing protein</fullName>
    </recommendedName>
</protein>
<accession>A0A7J6ST94</accession>
<feature type="non-terminal residue" evidence="1">
    <location>
        <position position="237"/>
    </location>
</feature>
<evidence type="ECO:0008006" key="3">
    <source>
        <dbReference type="Google" id="ProtNLM"/>
    </source>
</evidence>